<sequence>MEQTLRIHRKHRFGLLRLNYQFLLRLFVALISLTGFIIEAQAQNLAWTREFAYRGFSVAVDNAGNVYTTGNFGGANIDFDPGPGEFNLSSAGFEDIFVSKLDAAGNFVWAKRIGASSSDVGNSIAVDNSGNVYFTGTFQGRVDFDPGPGETFLLAGGGPNSFVCKLNSSGNFVWVKHFSGSGFIYGLALTLDNSGNIYTTGNFSNTADFDPGPDVASLVSSGGTTDIFVSKLTPSGSFGWARRLGGSNAEAGTSIAVDNSGNVYTTGYFQGMVDFDPAPSPATANLTSAGNNDIFISKLDASGDYVWAKRMGSTSDDRGQSIGVDNSGNVYTTGYFVNEVDFDPGSGTVDLTSAGDFDIFLSKLSSSGNYVWAKRIGGTSRDIGYSLILDNSNNIHLAGQFMNTVDFNPGTGNASLTSAGDYDGFVGKFDASGNYVWARKLGGTDREINRSVAADANNTYSAGYTERNDGGGNVYVSRFTSLVSPTLSNLAVSPNPVCAGNPVTFTATVSNVTGSYNFTLTNGSSPITGSKTATTFSQTLTASGSGTQSFTLTVVDNGLSAVAITSLSVNSAPSVSISASPSLTIDQGESTTLTASGADTYRWSTGETSAAISATETGPYSVTGTSGSCSSVASVNVTVTVVPPTITDLSATPNPVCANSPVTFTAQIGNVTGSYNYTLTRGSGPVSGTMSSATFSQTLTASGSGTQNYTLIVQDNGLTTRATTSLSVTSPPSVTITVSPSPIIISGQSATLTASGADSYTWSTGETTPAISVSATGVYTVTGTNQAGCSGMAFTFITVFSLPNFPPIATNDTLTGSVNTPITGNVLTNDFDIDGGTLVASLSVTTQNGSLTLNPDGSFTYTPNTGFIGQDRFDYQVCDNGTPSLCTRAIAFLNVLQATPTLTGFMANAGTVCTGSQITFTAQVSNVTGNYNYTLTSGSSTTTGVSSTTALSQTLPAIGTGTQSFTLTVLSNGLSGSATTSVTVTSLPVPTLSASSGGTLSCAQSSLTLTAGGGNQYVFGGPGESTLGIVSQNPSAGTAVVNVAGLYSVTVTTSGCSSVTTLTITQDNNVPSVSIIPGSATLNCATSAVSLSVAGSGTYRWNTGATTPTISATSASTYSVTLTATNGCTATTSVQVFQDTNLPTVTINPSTGTPTGTTLTCANPTVSLTAIGTGTYRWNTGAATQSISATSATTYSVTLTAANGCTATASIQVSQDSDLPTISINPSNAMLTCGTPTVSLSATGAGTYRWSTGATTQSISVSLADTYSVTLTAANSCTASASVQVTQDNALPTVSINPSSATLSCATSSASLSAVGAGSLRWSTGETTASISVSTATTYSVTLTGANGCTASASAIISREASSPSVSINPGSATLSCSSSSVSLSAIGAGTYRWNTGETTQTIRATLAATYSVTLTAQNGCTATANAVVSQDNTVPSVSISANPSLTIALGQSTTLTASGANNYQWNTGANTVSIVVNTSGNYSVTGATGSCQSRASVDVLQTNPPTGPFAITAVTKHTCQQIASNRYVISFTPQYSGLNGQPVSFSVVNELFPTTAQGPYTLQLYTDNPSIVLKAQQTGTPGEVSYTYNWLANCESTQPNTQPRVNQPLADQTARVGQAFGYTIPQTTFTDNESPHSLTLTANGLPTGLSFSPPYQIGGVPNVSGVSNVTVTATDPGGLSVSTSFLLTVVEPTATNTPPTLANPIATQVAIQGQPFSLNVSATFTDAQTPNALSLTAQGLPSGLTLAGAVISGTSSQSGTSTIVLIATDPGGLSATTSFGLTVQPSSATASAPFAITGVNPLTCNQIANNRYEISFTPRYSGLNGQPLSFWVVNELFPTTAPGPYSLQLYNDNPTIVLKAKQEGSPNEVSFTYNWLATCQSPQPNTSPRVNQPLTDQTAKVGQAFGYTIPQTTFTDNESPHSLVLSVTGLPPGMNFSPPTQIGGVPSVSGVSSVTVTATDPSGLSASTSFLLTVQPAGNPSGTFTITGVQTLSCVSIGANRRSIRFQPMYSGLTGEPVSFSIVNEMLPTTLPGPYALELYTDNAVLRLRAQQGNSSASYEYNWLVGCGSSRQGVAERSTELQVNVLGNPVEGEFVDIEISGADSQSVQVNVTNLKGQSLHQTRLENVAARERVRIPIVNQGVLLLQVSTSTQRREIRLVKQ</sequence>
<feature type="domain" description="Dystroglycan-type cadherin-like" evidence="3">
    <location>
        <begin position="1890"/>
        <end position="1982"/>
    </location>
</feature>
<comment type="caution">
    <text evidence="4">The sequence shown here is derived from an EMBL/GenBank/DDBJ whole genome shotgun (WGS) entry which is preliminary data.</text>
</comment>
<keyword evidence="1" id="KW-0812">Transmembrane</keyword>
<gene>
    <name evidence="4" type="ORF">IC229_00385</name>
</gene>
<proteinExistence type="predicted"/>
<dbReference type="GO" id="GO:0005509">
    <property type="term" value="F:calcium ion binding"/>
    <property type="evidence" value="ECO:0007669"/>
    <property type="project" value="InterPro"/>
</dbReference>
<evidence type="ECO:0000259" key="2">
    <source>
        <dbReference type="SMART" id="SM00089"/>
    </source>
</evidence>
<feature type="transmembrane region" description="Helical" evidence="1">
    <location>
        <begin position="20"/>
        <end position="38"/>
    </location>
</feature>
<dbReference type="SMART" id="SM00089">
    <property type="entry name" value="PKD"/>
    <property type="match status" value="6"/>
</dbReference>
<dbReference type="InterPro" id="IPR022409">
    <property type="entry name" value="PKD/Chitinase_dom"/>
</dbReference>
<dbReference type="PANTHER" id="PTHR35580">
    <property type="entry name" value="CELL SURFACE GLYCOPROTEIN (S-LAYER PROTEIN)-LIKE PROTEIN"/>
    <property type="match status" value="1"/>
</dbReference>
<feature type="domain" description="Dystroglycan-type cadherin-like" evidence="3">
    <location>
        <begin position="1605"/>
        <end position="1697"/>
    </location>
</feature>
<feature type="domain" description="PKD/Chitinase" evidence="2">
    <location>
        <begin position="1363"/>
        <end position="1432"/>
    </location>
</feature>
<dbReference type="SMART" id="SM00736">
    <property type="entry name" value="CADG"/>
    <property type="match status" value="3"/>
</dbReference>
<dbReference type="GO" id="GO:0016020">
    <property type="term" value="C:membrane"/>
    <property type="evidence" value="ECO:0007669"/>
    <property type="project" value="InterPro"/>
</dbReference>
<dbReference type="InterPro" id="IPR015919">
    <property type="entry name" value="Cadherin-like_sf"/>
</dbReference>
<dbReference type="InterPro" id="IPR006644">
    <property type="entry name" value="Cadg"/>
</dbReference>
<reference evidence="4" key="1">
    <citation type="submission" date="2020-09" db="EMBL/GenBank/DDBJ databases">
        <authorList>
            <person name="Kim M.K."/>
        </authorList>
    </citation>
    <scope>NUCLEOTIDE SEQUENCE</scope>
    <source>
        <strain evidence="4">BT702</strain>
    </source>
</reference>
<dbReference type="InterPro" id="IPR013783">
    <property type="entry name" value="Ig-like_fold"/>
</dbReference>
<keyword evidence="1" id="KW-1133">Transmembrane helix</keyword>
<keyword evidence="5" id="KW-1185">Reference proteome</keyword>
<dbReference type="InterPro" id="IPR010620">
    <property type="entry name" value="SBBP_repeat"/>
</dbReference>
<feature type="domain" description="PKD/Chitinase" evidence="2">
    <location>
        <begin position="1070"/>
        <end position="1139"/>
    </location>
</feature>
<dbReference type="InterPro" id="IPR052918">
    <property type="entry name" value="Motility_Chemotaxis_Reg"/>
</dbReference>
<evidence type="ECO:0000256" key="1">
    <source>
        <dbReference type="SAM" id="Phobius"/>
    </source>
</evidence>
<dbReference type="Gene3D" id="2.60.40.3440">
    <property type="match status" value="1"/>
</dbReference>
<accession>A0A927AR24</accession>
<dbReference type="RefSeq" id="WP_190884940.1">
    <property type="nucleotide sequence ID" value="NZ_JACWZY010000001.1"/>
</dbReference>
<organism evidence="4 5">
    <name type="scientific">Spirosoma profusum</name>
    <dbReference type="NCBI Taxonomy" id="2771354"/>
    <lineage>
        <taxon>Bacteria</taxon>
        <taxon>Pseudomonadati</taxon>
        <taxon>Bacteroidota</taxon>
        <taxon>Cytophagia</taxon>
        <taxon>Cytophagales</taxon>
        <taxon>Cytophagaceae</taxon>
        <taxon>Spirosoma</taxon>
    </lineage>
</organism>
<evidence type="ECO:0000259" key="3">
    <source>
        <dbReference type="SMART" id="SM00736"/>
    </source>
</evidence>
<dbReference type="PANTHER" id="PTHR35580:SF1">
    <property type="entry name" value="PHYTASE-LIKE DOMAIN-CONTAINING PROTEIN"/>
    <property type="match status" value="1"/>
</dbReference>
<dbReference type="Pfam" id="PF06739">
    <property type="entry name" value="SBBP"/>
    <property type="match status" value="3"/>
</dbReference>
<feature type="domain" description="PKD/Chitinase" evidence="2">
    <location>
        <begin position="1221"/>
        <end position="1288"/>
    </location>
</feature>
<evidence type="ECO:0000313" key="5">
    <source>
        <dbReference type="Proteomes" id="UP000598820"/>
    </source>
</evidence>
<name>A0A927AR24_9BACT</name>
<feature type="domain" description="PKD/Chitinase" evidence="2">
    <location>
        <begin position="735"/>
        <end position="802"/>
    </location>
</feature>
<dbReference type="EMBL" id="JACWZY010000001">
    <property type="protein sequence ID" value="MBD2699075.1"/>
    <property type="molecule type" value="Genomic_DNA"/>
</dbReference>
<keyword evidence="1" id="KW-0472">Membrane</keyword>
<dbReference type="SUPFAM" id="SSF49313">
    <property type="entry name" value="Cadherin-like"/>
    <property type="match status" value="3"/>
</dbReference>
<evidence type="ECO:0000313" key="4">
    <source>
        <dbReference type="EMBL" id="MBD2699075.1"/>
    </source>
</evidence>
<dbReference type="SUPFAM" id="SSF63825">
    <property type="entry name" value="YWTD domain"/>
    <property type="match status" value="1"/>
</dbReference>
<dbReference type="Pfam" id="PF05345">
    <property type="entry name" value="He_PIG"/>
    <property type="match status" value="3"/>
</dbReference>
<dbReference type="Pfam" id="PF17963">
    <property type="entry name" value="Big_9"/>
    <property type="match status" value="1"/>
</dbReference>
<dbReference type="Proteomes" id="UP000598820">
    <property type="component" value="Unassembled WGS sequence"/>
</dbReference>
<feature type="domain" description="PKD/Chitinase" evidence="2">
    <location>
        <begin position="489"/>
        <end position="572"/>
    </location>
</feature>
<feature type="domain" description="Dystroglycan-type cadherin-like" evidence="3">
    <location>
        <begin position="1701"/>
        <end position="1791"/>
    </location>
</feature>
<dbReference type="Gene3D" id="2.60.40.10">
    <property type="entry name" value="Immunoglobulins"/>
    <property type="match status" value="3"/>
</dbReference>
<feature type="domain" description="PKD/Chitinase" evidence="2">
    <location>
        <begin position="1291"/>
        <end position="1360"/>
    </location>
</feature>
<protein>
    <submittedName>
        <fullName evidence="4">SBBP repeat-containing protein</fullName>
    </submittedName>
</protein>